<feature type="domain" description="CoA-binding" evidence="1">
    <location>
        <begin position="65"/>
        <end position="162"/>
    </location>
</feature>
<protein>
    <recommendedName>
        <fullName evidence="1">CoA-binding domain-containing protein</fullName>
    </recommendedName>
</protein>
<dbReference type="Gene3D" id="3.40.50.720">
    <property type="entry name" value="NAD(P)-binding Rossmann-like Domain"/>
    <property type="match status" value="1"/>
</dbReference>
<dbReference type="AlphaFoldDB" id="A0A8S9A8U0"/>
<dbReference type="InterPro" id="IPR003781">
    <property type="entry name" value="CoA-bd"/>
</dbReference>
<organism evidence="2 3">
    <name type="scientific">Sordaria macrospora</name>
    <dbReference type="NCBI Taxonomy" id="5147"/>
    <lineage>
        <taxon>Eukaryota</taxon>
        <taxon>Fungi</taxon>
        <taxon>Dikarya</taxon>
        <taxon>Ascomycota</taxon>
        <taxon>Pezizomycotina</taxon>
        <taxon>Sordariomycetes</taxon>
        <taxon>Sordariomycetidae</taxon>
        <taxon>Sordariales</taxon>
        <taxon>Sordariaceae</taxon>
        <taxon>Sordaria</taxon>
    </lineage>
</organism>
<evidence type="ECO:0000259" key="1">
    <source>
        <dbReference type="SMART" id="SM00881"/>
    </source>
</evidence>
<reference evidence="2 3" key="1">
    <citation type="submission" date="2017-07" db="EMBL/GenBank/DDBJ databases">
        <title>Genome sequence of the Sordaria macrospora wild type strain R19027.</title>
        <authorList>
            <person name="Nowrousian M."/>
            <person name="Teichert I."/>
            <person name="Kueck U."/>
        </authorList>
    </citation>
    <scope>NUCLEOTIDE SEQUENCE [LARGE SCALE GENOMIC DNA]</scope>
    <source>
        <strain evidence="2 3">R19027</strain>
        <tissue evidence="2">Mycelium</tissue>
    </source>
</reference>
<proteinExistence type="predicted"/>
<dbReference type="VEuPathDB" id="FungiDB:SMAC_04741"/>
<dbReference type="EMBL" id="NMPR01000002">
    <property type="protein sequence ID" value="KAA8636742.1"/>
    <property type="molecule type" value="Genomic_DNA"/>
</dbReference>
<gene>
    <name evidence="2" type="ORF">SMACR_04741</name>
</gene>
<name>A0A8S9A8U0_SORMA</name>
<dbReference type="SMART" id="SM00881">
    <property type="entry name" value="CoA_binding"/>
    <property type="match status" value="1"/>
</dbReference>
<comment type="caution">
    <text evidence="2">The sequence shown here is derived from an EMBL/GenBank/DDBJ whole genome shotgun (WGS) entry which is preliminary data.</text>
</comment>
<dbReference type="PANTHER" id="PTHR33303">
    <property type="entry name" value="CYTOPLASMIC PROTEIN-RELATED"/>
    <property type="match status" value="1"/>
</dbReference>
<dbReference type="PANTHER" id="PTHR33303:SF2">
    <property type="entry name" value="COA-BINDING DOMAIN-CONTAINING PROTEIN"/>
    <property type="match status" value="1"/>
</dbReference>
<evidence type="ECO:0000313" key="2">
    <source>
        <dbReference type="EMBL" id="KAA8636742.1"/>
    </source>
</evidence>
<dbReference type="SUPFAM" id="SSF51735">
    <property type="entry name" value="NAD(P)-binding Rossmann-fold domains"/>
    <property type="match status" value="1"/>
</dbReference>
<dbReference type="Proteomes" id="UP000433876">
    <property type="component" value="Unassembled WGS sequence"/>
</dbReference>
<sequence>MSLILRPSFLSLQHILNKPSTKHHFHQQLPRFIITPSYRKQQHHFFTSSPTTFKMSATDATAKTFFSSPKFAVVGASTNTEKFGYKVFKWYADRDLPATPINPQGAALTVNGQSYPAIKSLSALESPKETSVSIITGPAITLKTLQEAKELGVPAVWLQPGTYNDEVLAYANENFGTVVVGKGGWGGEGWCVLVDGERSLGAARL</sequence>
<dbReference type="Pfam" id="PF13380">
    <property type="entry name" value="CoA_binding_2"/>
    <property type="match status" value="1"/>
</dbReference>
<accession>A0A8S9A8U0</accession>
<dbReference type="InterPro" id="IPR036291">
    <property type="entry name" value="NAD(P)-bd_dom_sf"/>
</dbReference>
<evidence type="ECO:0000313" key="3">
    <source>
        <dbReference type="Proteomes" id="UP000433876"/>
    </source>
</evidence>